<evidence type="ECO:0000256" key="17">
    <source>
        <dbReference type="PIRSR" id="PIRSR611281-2"/>
    </source>
</evidence>
<accession>A0A3N4I9E4</accession>
<evidence type="ECO:0000256" key="6">
    <source>
        <dbReference type="ARBA" id="ARBA00022630"/>
    </source>
</evidence>
<evidence type="ECO:0000256" key="9">
    <source>
        <dbReference type="ARBA" id="ARBA00022946"/>
    </source>
</evidence>
<dbReference type="GO" id="GO:0008177">
    <property type="term" value="F:succinate dehydrogenase (quinone) activity"/>
    <property type="evidence" value="ECO:0007669"/>
    <property type="project" value="UniProtKB-EC"/>
</dbReference>
<feature type="binding site" evidence="18">
    <location>
        <position position="273"/>
    </location>
    <ligand>
        <name>FAD</name>
        <dbReference type="ChEBI" id="CHEBI:57692"/>
    </ligand>
</feature>
<evidence type="ECO:0000259" key="22">
    <source>
        <dbReference type="Pfam" id="PF02910"/>
    </source>
</evidence>
<evidence type="ECO:0000256" key="10">
    <source>
        <dbReference type="ARBA" id="ARBA00022982"/>
    </source>
</evidence>
<keyword evidence="7" id="KW-0999">Mitochondrion inner membrane</keyword>
<feature type="binding site" evidence="17">
    <location>
        <position position="306"/>
    </location>
    <ligand>
        <name>substrate</name>
    </ligand>
</feature>
<evidence type="ECO:0000256" key="19">
    <source>
        <dbReference type="PIRSR" id="PIRSR611281-4"/>
    </source>
</evidence>
<feature type="domain" description="FAD-dependent oxidoreductase 2 FAD-binding" evidence="21">
    <location>
        <begin position="61"/>
        <end position="456"/>
    </location>
</feature>
<name>A0A3N4I9E4_ASCIM</name>
<evidence type="ECO:0000256" key="16">
    <source>
        <dbReference type="PIRSR" id="PIRSR000171-1"/>
    </source>
</evidence>
<evidence type="ECO:0000256" key="14">
    <source>
        <dbReference type="ARBA" id="ARBA00049220"/>
    </source>
</evidence>
<evidence type="ECO:0000256" key="3">
    <source>
        <dbReference type="ARBA" id="ARBA00008040"/>
    </source>
</evidence>
<comment type="cofactor">
    <cofactor evidence="18">
        <name>FAD</name>
        <dbReference type="ChEBI" id="CHEBI:57692"/>
    </cofactor>
    <text evidence="18">Flavinylated by SdhE, about 5% flavinylation occurs in the absence of SdhE.</text>
</comment>
<dbReference type="FunFam" id="3.50.50.60:FF:000482">
    <property type="entry name" value="Succinate dehydrogenase complex, subunit A, flavoprotein (Fp)"/>
    <property type="match status" value="1"/>
</dbReference>
<dbReference type="Gene3D" id="1.20.58.100">
    <property type="entry name" value="Fumarate reductase/succinate dehydrogenase flavoprotein-like, C-terminal domain"/>
    <property type="match status" value="1"/>
</dbReference>
<dbReference type="PANTHER" id="PTHR11632:SF51">
    <property type="entry name" value="SUCCINATE DEHYDROGENASE [UBIQUINONE] FLAVOPROTEIN SUBUNIT, MITOCHONDRIAL"/>
    <property type="match status" value="1"/>
</dbReference>
<comment type="subcellular location">
    <subcellularLocation>
        <location evidence="1 20">Mitochondrion inner membrane</location>
        <topology evidence="1 20">Peripheral membrane protein</topology>
        <orientation evidence="1 20">Matrix side</orientation>
    </subcellularLocation>
</comment>
<feature type="domain" description="Fumarate reductase/succinate dehydrogenase flavoprotein-like C-terminal" evidence="22">
    <location>
        <begin position="511"/>
        <end position="646"/>
    </location>
</feature>
<evidence type="ECO:0000256" key="5">
    <source>
        <dbReference type="ARBA" id="ARBA00022532"/>
    </source>
</evidence>
<evidence type="ECO:0000259" key="21">
    <source>
        <dbReference type="Pfam" id="PF00890"/>
    </source>
</evidence>
<dbReference type="UniPathway" id="UPA00223">
    <property type="reaction ID" value="UER01006"/>
</dbReference>
<keyword evidence="8 18" id="KW-0274">FAD</keyword>
<feature type="binding site" evidence="17">
    <location>
        <position position="405"/>
    </location>
    <ligand>
        <name>substrate</name>
    </ligand>
</feature>
<dbReference type="SUPFAM" id="SSF51905">
    <property type="entry name" value="FAD/NAD(P)-binding domain"/>
    <property type="match status" value="1"/>
</dbReference>
<dbReference type="InterPro" id="IPR003953">
    <property type="entry name" value="FAD-dep_OxRdtase_2_FAD-bd"/>
</dbReference>
<keyword evidence="5 20" id="KW-0816">Tricarboxylic acid cycle</keyword>
<dbReference type="InterPro" id="IPR011281">
    <property type="entry name" value="Succ_DH_flav_su_fwd"/>
</dbReference>
<dbReference type="GO" id="GO:0006121">
    <property type="term" value="P:mitochondrial electron transport, succinate to ubiquinone"/>
    <property type="evidence" value="ECO:0007669"/>
    <property type="project" value="TreeGrafter"/>
</dbReference>
<dbReference type="Gene3D" id="3.50.50.60">
    <property type="entry name" value="FAD/NAD(P)-binding domain"/>
    <property type="match status" value="1"/>
</dbReference>
<dbReference type="NCBIfam" id="TIGR01812">
    <property type="entry name" value="sdhA_frdA_Gneg"/>
    <property type="match status" value="1"/>
</dbReference>
<evidence type="ECO:0000256" key="8">
    <source>
        <dbReference type="ARBA" id="ARBA00022827"/>
    </source>
</evidence>
<dbReference type="FunFam" id="3.90.700.10:FF:000001">
    <property type="entry name" value="Mitochondrial succinate dehydrogenase flavoprotein subunit"/>
    <property type="match status" value="1"/>
</dbReference>
<dbReference type="NCBIfam" id="TIGR01816">
    <property type="entry name" value="sdhA_forward"/>
    <property type="match status" value="1"/>
</dbReference>
<dbReference type="Pfam" id="PF00890">
    <property type="entry name" value="FAD_binding_2"/>
    <property type="match status" value="1"/>
</dbReference>
<keyword evidence="6 18" id="KW-0285">Flavoprotein</keyword>
<keyword evidence="9 20" id="KW-0809">Transit peptide</keyword>
<keyword evidence="24" id="KW-1185">Reference proteome</keyword>
<dbReference type="OrthoDB" id="71672at2759"/>
<dbReference type="InterPro" id="IPR014006">
    <property type="entry name" value="Succ_Dhase_FrdA_Gneg"/>
</dbReference>
<evidence type="ECO:0000256" key="15">
    <source>
        <dbReference type="ARBA" id="ARBA00059077"/>
    </source>
</evidence>
<evidence type="ECO:0000256" key="11">
    <source>
        <dbReference type="ARBA" id="ARBA00023002"/>
    </source>
</evidence>
<dbReference type="InterPro" id="IPR003952">
    <property type="entry name" value="FRD_SDH_FAD_BS"/>
</dbReference>
<dbReference type="GO" id="GO:0005743">
    <property type="term" value="C:mitochondrial inner membrane"/>
    <property type="evidence" value="ECO:0007669"/>
    <property type="project" value="UniProtKB-SubCell"/>
</dbReference>
<dbReference type="InterPro" id="IPR037099">
    <property type="entry name" value="Fum_R/Succ_DH_flav-like_C_sf"/>
</dbReference>
<evidence type="ECO:0000256" key="13">
    <source>
        <dbReference type="ARBA" id="ARBA00023136"/>
    </source>
</evidence>
<feature type="binding site" evidence="17">
    <location>
        <position position="294"/>
    </location>
    <ligand>
        <name>substrate</name>
    </ligand>
</feature>
<dbReference type="InterPro" id="IPR027477">
    <property type="entry name" value="Succ_DH/fumarate_Rdtase_cat_sf"/>
</dbReference>
<feature type="binding site" evidence="18">
    <location>
        <begin position="66"/>
        <end position="71"/>
    </location>
    <ligand>
        <name>FAD</name>
        <dbReference type="ChEBI" id="CHEBI:57692"/>
    </ligand>
</feature>
<dbReference type="AlphaFoldDB" id="A0A3N4I9E4"/>
<reference evidence="23 24" key="1">
    <citation type="journal article" date="2018" name="Nat. Ecol. Evol.">
        <title>Pezizomycetes genomes reveal the molecular basis of ectomycorrhizal truffle lifestyle.</title>
        <authorList>
            <person name="Murat C."/>
            <person name="Payen T."/>
            <person name="Noel B."/>
            <person name="Kuo A."/>
            <person name="Morin E."/>
            <person name="Chen J."/>
            <person name="Kohler A."/>
            <person name="Krizsan K."/>
            <person name="Balestrini R."/>
            <person name="Da Silva C."/>
            <person name="Montanini B."/>
            <person name="Hainaut M."/>
            <person name="Levati E."/>
            <person name="Barry K.W."/>
            <person name="Belfiori B."/>
            <person name="Cichocki N."/>
            <person name="Clum A."/>
            <person name="Dockter R.B."/>
            <person name="Fauchery L."/>
            <person name="Guy J."/>
            <person name="Iotti M."/>
            <person name="Le Tacon F."/>
            <person name="Lindquist E.A."/>
            <person name="Lipzen A."/>
            <person name="Malagnac F."/>
            <person name="Mello A."/>
            <person name="Molinier V."/>
            <person name="Miyauchi S."/>
            <person name="Poulain J."/>
            <person name="Riccioni C."/>
            <person name="Rubini A."/>
            <person name="Sitrit Y."/>
            <person name="Splivallo R."/>
            <person name="Traeger S."/>
            <person name="Wang M."/>
            <person name="Zifcakova L."/>
            <person name="Wipf D."/>
            <person name="Zambonelli A."/>
            <person name="Paolocci F."/>
            <person name="Nowrousian M."/>
            <person name="Ottonello S."/>
            <person name="Baldrian P."/>
            <person name="Spatafora J.W."/>
            <person name="Henrissat B."/>
            <person name="Nagy L.G."/>
            <person name="Aury J.M."/>
            <person name="Wincker P."/>
            <person name="Grigoriev I.V."/>
            <person name="Bonfante P."/>
            <person name="Martin F.M."/>
        </authorList>
    </citation>
    <scope>NUCLEOTIDE SEQUENCE [LARGE SCALE GENOMIC DNA]</scope>
    <source>
        <strain evidence="23 24">RN42</strain>
    </source>
</reference>
<dbReference type="PANTHER" id="PTHR11632">
    <property type="entry name" value="SUCCINATE DEHYDROGENASE 2 FLAVOPROTEIN SUBUNIT"/>
    <property type="match status" value="1"/>
</dbReference>
<evidence type="ECO:0000256" key="18">
    <source>
        <dbReference type="PIRSR" id="PIRSR611281-3"/>
    </source>
</evidence>
<evidence type="ECO:0000256" key="20">
    <source>
        <dbReference type="RuleBase" id="RU362051"/>
    </source>
</evidence>
<comment type="similarity">
    <text evidence="3 20">Belongs to the FAD-dependent oxidoreductase 2 family. FRD/SDH subfamily.</text>
</comment>
<dbReference type="Pfam" id="PF02910">
    <property type="entry name" value="Succ_DH_flav_C"/>
    <property type="match status" value="1"/>
</dbReference>
<evidence type="ECO:0000313" key="24">
    <source>
        <dbReference type="Proteomes" id="UP000275078"/>
    </source>
</evidence>
<feature type="binding site" evidence="17">
    <location>
        <position position="450"/>
    </location>
    <ligand>
        <name>substrate</name>
    </ligand>
</feature>
<protein>
    <recommendedName>
        <fullName evidence="20">Succinate dehydrogenase [ubiquinone] flavoprotein subunit, mitochondrial</fullName>
        <ecNumber evidence="20">1.3.5.1</ecNumber>
    </recommendedName>
</protein>
<evidence type="ECO:0000256" key="4">
    <source>
        <dbReference type="ARBA" id="ARBA00022448"/>
    </source>
</evidence>
<feature type="modified residue" description="Tele-8alpha-FAD histidine" evidence="19">
    <location>
        <position position="97"/>
    </location>
</feature>
<dbReference type="FunFam" id="4.10.80.40:FF:000002">
    <property type="entry name" value="Succinate dehydrogenase [ubiquinone] flavoprotein subunit, mitochondrial"/>
    <property type="match status" value="1"/>
</dbReference>
<dbReference type="SUPFAM" id="SSF46977">
    <property type="entry name" value="Succinate dehydrogenase/fumarate reductase flavoprotein C-terminal domain"/>
    <property type="match status" value="1"/>
</dbReference>
<evidence type="ECO:0000256" key="7">
    <source>
        <dbReference type="ARBA" id="ARBA00022792"/>
    </source>
</evidence>
<feature type="binding site" evidence="18">
    <location>
        <begin position="455"/>
        <end position="456"/>
    </location>
    <ligand>
        <name>FAD</name>
        <dbReference type="ChEBI" id="CHEBI:57692"/>
    </ligand>
</feature>
<dbReference type="GO" id="GO:0006099">
    <property type="term" value="P:tricarboxylic acid cycle"/>
    <property type="evidence" value="ECO:0007669"/>
    <property type="project" value="UniProtKB-UniPathway"/>
</dbReference>
<dbReference type="InterPro" id="IPR030664">
    <property type="entry name" value="SdhA/FrdA/AprA"/>
</dbReference>
<dbReference type="PROSITE" id="PS00504">
    <property type="entry name" value="FRD_SDH_FAD_BINDING"/>
    <property type="match status" value="1"/>
</dbReference>
<dbReference type="Gene3D" id="3.90.700.10">
    <property type="entry name" value="Succinate dehydrogenase/fumarate reductase flavoprotein, catalytic domain"/>
    <property type="match status" value="1"/>
</dbReference>
<dbReference type="EC" id="1.3.5.1" evidence="20"/>
<evidence type="ECO:0000313" key="23">
    <source>
        <dbReference type="EMBL" id="RPA82689.1"/>
    </source>
</evidence>
<keyword evidence="10 20" id="KW-0249">Electron transport</keyword>
<feature type="binding site" evidence="18">
    <location>
        <position position="439"/>
    </location>
    <ligand>
        <name>FAD</name>
        <dbReference type="ChEBI" id="CHEBI:57692"/>
    </ligand>
</feature>
<dbReference type="GO" id="GO:0050660">
    <property type="term" value="F:flavin adenine dinucleotide binding"/>
    <property type="evidence" value="ECO:0007669"/>
    <property type="project" value="InterPro"/>
</dbReference>
<organism evidence="23 24">
    <name type="scientific">Ascobolus immersus RN42</name>
    <dbReference type="NCBI Taxonomy" id="1160509"/>
    <lineage>
        <taxon>Eukaryota</taxon>
        <taxon>Fungi</taxon>
        <taxon>Dikarya</taxon>
        <taxon>Ascomycota</taxon>
        <taxon>Pezizomycotina</taxon>
        <taxon>Pezizomycetes</taxon>
        <taxon>Pezizales</taxon>
        <taxon>Ascobolaceae</taxon>
        <taxon>Ascobolus</taxon>
    </lineage>
</organism>
<evidence type="ECO:0000256" key="12">
    <source>
        <dbReference type="ARBA" id="ARBA00023128"/>
    </source>
</evidence>
<dbReference type="InterPro" id="IPR036188">
    <property type="entry name" value="FAD/NAD-bd_sf"/>
</dbReference>
<evidence type="ECO:0000256" key="1">
    <source>
        <dbReference type="ARBA" id="ARBA00004443"/>
    </source>
</evidence>
<dbReference type="Proteomes" id="UP000275078">
    <property type="component" value="Unassembled WGS sequence"/>
</dbReference>
<dbReference type="GO" id="GO:0009055">
    <property type="term" value="F:electron transfer activity"/>
    <property type="evidence" value="ECO:0007669"/>
    <property type="project" value="TreeGrafter"/>
</dbReference>
<proteinExistence type="inferred from homology"/>
<feature type="binding site" evidence="18">
    <location>
        <begin position="89"/>
        <end position="104"/>
    </location>
    <ligand>
        <name>FAD</name>
        <dbReference type="ChEBI" id="CHEBI:57692"/>
    </ligand>
</feature>
<gene>
    <name evidence="23" type="ORF">BJ508DRAFT_413871</name>
</gene>
<dbReference type="InterPro" id="IPR015939">
    <property type="entry name" value="Fum_Rdtase/Succ_DH_flav-like_C"/>
</dbReference>
<dbReference type="PIRSF" id="PIRSF000171">
    <property type="entry name" value="SDHA_APRA_LASPO"/>
    <property type="match status" value="1"/>
</dbReference>
<comment type="pathway">
    <text evidence="2 20">Carbohydrate metabolism; tricarboxylic acid cycle; fumarate from succinate (eukaryal route): step 1/1.</text>
</comment>
<dbReference type="STRING" id="1160509.A0A3N4I9E4"/>
<dbReference type="EMBL" id="ML119669">
    <property type="protein sequence ID" value="RPA82689.1"/>
    <property type="molecule type" value="Genomic_DNA"/>
</dbReference>
<dbReference type="Gene3D" id="4.10.80.40">
    <property type="entry name" value="succinate dehydrogenase protein domain"/>
    <property type="match status" value="1"/>
</dbReference>
<sequence length="646" mass="70496">MASSLFRRSLTAPKGAFGRLQTRSFTATRPAAKIFGTPHLRAKEAPSHMTSKYPVIDHEYDAVVVGAGGAGLRAAFGLAEAGFKTACISKLFPTRSHTVAAQGGINAALGNMHEDDWRWHMYDTVKGSDWLGDQDAIHYMTREAAASVIELENYGCPFSRTEDGKIYQRAFGGQSKNFGKGGQAYRTAAAADRTGHALLHTLYAQSLRHNTNYFIEYFALDLLMEDGRCVGVIALNQEDGTLHRFRAHNTVLATGGYGRAYFSCTSAHTCTGDGMAMVARAGLPNQDLEFVQFHPTGIYGAGCLITEGSRGEGGYLLNSEGERFMQRYAPTAMDLASRDVVSRSMTLEIREGRGVGPEKDHIYLQLSHLPPSVLHERLPGISETAAIFAGVDVTKSPIPVLPTVHYNMGGIPTKYTGEVLTLDENGNDKVVPGLFAAGEAACVSVHGANRLGANSLLDLVVFGRAVAHRVQETQTPGAPHQPVRADIGAESIAQLDKIRNSTGPKSTHDIRLAMQKTMQTDVSVFRTQESLDDGVRKIKEVDGTYEQIGIKDRSMIWNSDLIEALELQNLLTCAVQTATAAANRKESRGAHAREDYPERDDVNWMKHTLTFQEKTADPVKLTYRAVQSKTLDENECAAVPPFKRVY</sequence>
<keyword evidence="13 20" id="KW-0472">Membrane</keyword>
<comment type="function">
    <text evidence="15 20">Flavoprotein (FP) subunit of succinate dehydrogenase (SDH) that is involved in complex II of the mitochondrial electron transport chain and is responsible for transferring electrons from succinate to ubiquinone (coenzyme Q).</text>
</comment>
<keyword evidence="4 20" id="KW-0813">Transport</keyword>
<feature type="active site" description="Proton acceptor" evidence="16">
    <location>
        <position position="338"/>
    </location>
</feature>
<comment type="catalytic activity">
    <reaction evidence="14 20">
        <text>a quinone + succinate = fumarate + a quinol</text>
        <dbReference type="Rhea" id="RHEA:40523"/>
        <dbReference type="ChEBI" id="CHEBI:24646"/>
        <dbReference type="ChEBI" id="CHEBI:29806"/>
        <dbReference type="ChEBI" id="CHEBI:30031"/>
        <dbReference type="ChEBI" id="CHEBI:132124"/>
        <dbReference type="EC" id="1.3.5.1"/>
    </reaction>
</comment>
<keyword evidence="11 20" id="KW-0560">Oxidoreductase</keyword>
<keyword evidence="12" id="KW-0496">Mitochondrion</keyword>
<dbReference type="FunFam" id="1.20.58.100:FF:000001">
    <property type="entry name" value="Succinate dehydrogenase flavoprotein subunit (SdhA)"/>
    <property type="match status" value="1"/>
</dbReference>
<dbReference type="SUPFAM" id="SSF56425">
    <property type="entry name" value="Succinate dehydrogenase/fumarate reductase flavoprotein, catalytic domain"/>
    <property type="match status" value="1"/>
</dbReference>
<evidence type="ECO:0000256" key="2">
    <source>
        <dbReference type="ARBA" id="ARBA00004788"/>
    </source>
</evidence>